<protein>
    <recommendedName>
        <fullName evidence="1">Cupin type-2 domain-containing protein</fullName>
    </recommendedName>
</protein>
<evidence type="ECO:0000313" key="2">
    <source>
        <dbReference type="EMBL" id="KAK5690026.1"/>
    </source>
</evidence>
<gene>
    <name evidence="2" type="ORF">LTR97_012510</name>
</gene>
<dbReference type="Pfam" id="PF07883">
    <property type="entry name" value="Cupin_2"/>
    <property type="match status" value="1"/>
</dbReference>
<organism evidence="2 3">
    <name type="scientific">Elasticomyces elasticus</name>
    <dbReference type="NCBI Taxonomy" id="574655"/>
    <lineage>
        <taxon>Eukaryota</taxon>
        <taxon>Fungi</taxon>
        <taxon>Dikarya</taxon>
        <taxon>Ascomycota</taxon>
        <taxon>Pezizomycotina</taxon>
        <taxon>Dothideomycetes</taxon>
        <taxon>Dothideomycetidae</taxon>
        <taxon>Mycosphaerellales</taxon>
        <taxon>Teratosphaeriaceae</taxon>
        <taxon>Elasticomyces</taxon>
    </lineage>
</organism>
<dbReference type="InterPro" id="IPR047142">
    <property type="entry name" value="OryJ/VirC-like"/>
</dbReference>
<dbReference type="InterPro" id="IPR013096">
    <property type="entry name" value="Cupin_2"/>
</dbReference>
<dbReference type="PANTHER" id="PTHR36156">
    <property type="entry name" value="SLR2101 PROTEIN"/>
    <property type="match status" value="1"/>
</dbReference>
<reference evidence="2" key="1">
    <citation type="submission" date="2023-08" db="EMBL/GenBank/DDBJ databases">
        <title>Black Yeasts Isolated from many extreme environments.</title>
        <authorList>
            <person name="Coleine C."/>
            <person name="Stajich J.E."/>
            <person name="Selbmann L."/>
        </authorList>
    </citation>
    <scope>NUCLEOTIDE SEQUENCE</scope>
    <source>
        <strain evidence="2">CCFEE 5810</strain>
    </source>
</reference>
<proteinExistence type="predicted"/>
<accession>A0AAN7VLX2</accession>
<evidence type="ECO:0000313" key="3">
    <source>
        <dbReference type="Proteomes" id="UP001310594"/>
    </source>
</evidence>
<comment type="caution">
    <text evidence="2">The sequence shown here is derived from an EMBL/GenBank/DDBJ whole genome shotgun (WGS) entry which is preliminary data.</text>
</comment>
<dbReference type="PANTHER" id="PTHR36156:SF3">
    <property type="entry name" value="CUPIN 2 CONSERVED BARREL DOMAIN-CONTAINING PROTEIN"/>
    <property type="match status" value="1"/>
</dbReference>
<dbReference type="Gene3D" id="2.60.120.10">
    <property type="entry name" value="Jelly Rolls"/>
    <property type="match status" value="1"/>
</dbReference>
<dbReference type="InterPro" id="IPR011051">
    <property type="entry name" value="RmlC_Cupin_sf"/>
</dbReference>
<feature type="domain" description="Cupin type-2" evidence="1">
    <location>
        <begin position="88"/>
        <end position="157"/>
    </location>
</feature>
<dbReference type="SUPFAM" id="SSF51182">
    <property type="entry name" value="RmlC-like cupins"/>
    <property type="match status" value="1"/>
</dbReference>
<dbReference type="InterPro" id="IPR014710">
    <property type="entry name" value="RmlC-like_jellyroll"/>
</dbReference>
<name>A0AAN7VLX2_9PEZI</name>
<sequence>MTDEQTNLRNLSRFITTHNAQGKSVVSTQLSDQVPKTSVQDGAAYHASPYSTEQFPVNMNNDKDLESYTRYLTSAPGVVNTTGTVVHIAEFAPGFLSAMHRTVSLDLVVVLEGEIELVLDSGETRQLGPGDQCVQRGTMHAWRNCSETEWARMICVVQPAKPLVVGGEKLGEELEGMGEEFRSSE</sequence>
<dbReference type="Proteomes" id="UP001310594">
    <property type="component" value="Unassembled WGS sequence"/>
</dbReference>
<dbReference type="AlphaFoldDB" id="A0AAN7VLX2"/>
<dbReference type="EMBL" id="JAVRQU010000027">
    <property type="protein sequence ID" value="KAK5690026.1"/>
    <property type="molecule type" value="Genomic_DNA"/>
</dbReference>
<dbReference type="CDD" id="cd02231">
    <property type="entry name" value="cupin_BLL6423-like"/>
    <property type="match status" value="1"/>
</dbReference>
<evidence type="ECO:0000259" key="1">
    <source>
        <dbReference type="Pfam" id="PF07883"/>
    </source>
</evidence>